<keyword evidence="2" id="KW-0472">Membrane</keyword>
<feature type="transmembrane region" description="Helical" evidence="2">
    <location>
        <begin position="245"/>
        <end position="266"/>
    </location>
</feature>
<reference evidence="3 4" key="1">
    <citation type="journal article" date="2020" name="BMC Genomics">
        <title>Intraspecific diversification of the crop wild relative Brassica cretica Lam. using demographic model selection.</title>
        <authorList>
            <person name="Kioukis A."/>
            <person name="Michalopoulou V.A."/>
            <person name="Briers L."/>
            <person name="Pirintsos S."/>
            <person name="Studholme D.J."/>
            <person name="Pavlidis P."/>
            <person name="Sarris P.F."/>
        </authorList>
    </citation>
    <scope>NUCLEOTIDE SEQUENCE [LARGE SCALE GENOMIC DNA]</scope>
    <source>
        <strain evidence="4">cv. PFS-1207/04</strain>
    </source>
</reference>
<evidence type="ECO:0000313" key="4">
    <source>
        <dbReference type="Proteomes" id="UP000266723"/>
    </source>
</evidence>
<evidence type="ECO:0000256" key="1">
    <source>
        <dbReference type="ARBA" id="ARBA00010199"/>
    </source>
</evidence>
<comment type="similarity">
    <text evidence="1">Belongs to the multi antimicrobial extrusion (MATE) (TC 2.A.66.1) family.</text>
</comment>
<name>A0ABQ7A9T3_BRACR</name>
<proteinExistence type="inferred from homology"/>
<dbReference type="InterPro" id="IPR002528">
    <property type="entry name" value="MATE_fam"/>
</dbReference>
<accession>A0ABQ7A9T3</accession>
<organism evidence="3 4">
    <name type="scientific">Brassica cretica</name>
    <name type="common">Mustard</name>
    <dbReference type="NCBI Taxonomy" id="69181"/>
    <lineage>
        <taxon>Eukaryota</taxon>
        <taxon>Viridiplantae</taxon>
        <taxon>Streptophyta</taxon>
        <taxon>Embryophyta</taxon>
        <taxon>Tracheophyta</taxon>
        <taxon>Spermatophyta</taxon>
        <taxon>Magnoliopsida</taxon>
        <taxon>eudicotyledons</taxon>
        <taxon>Gunneridae</taxon>
        <taxon>Pentapetalae</taxon>
        <taxon>rosids</taxon>
        <taxon>malvids</taxon>
        <taxon>Brassicales</taxon>
        <taxon>Brassicaceae</taxon>
        <taxon>Brassiceae</taxon>
        <taxon>Brassica</taxon>
    </lineage>
</organism>
<keyword evidence="2" id="KW-1133">Transmembrane helix</keyword>
<feature type="transmembrane region" description="Helical" evidence="2">
    <location>
        <begin position="72"/>
        <end position="105"/>
    </location>
</feature>
<feature type="transmembrane region" description="Helical" evidence="2">
    <location>
        <begin position="111"/>
        <end position="130"/>
    </location>
</feature>
<dbReference type="EMBL" id="QGKV02002055">
    <property type="protein sequence ID" value="KAF3494415.1"/>
    <property type="molecule type" value="Genomic_DNA"/>
</dbReference>
<dbReference type="Pfam" id="PF01554">
    <property type="entry name" value="MatE"/>
    <property type="match status" value="1"/>
</dbReference>
<keyword evidence="4" id="KW-1185">Reference proteome</keyword>
<dbReference type="Proteomes" id="UP000266723">
    <property type="component" value="Unassembled WGS sequence"/>
</dbReference>
<evidence type="ECO:0000256" key="2">
    <source>
        <dbReference type="SAM" id="Phobius"/>
    </source>
</evidence>
<protein>
    <recommendedName>
        <fullName evidence="5">Protein DETOXIFICATION</fullName>
    </recommendedName>
</protein>
<gene>
    <name evidence="3" type="ORF">DY000_02057784</name>
</gene>
<evidence type="ECO:0008006" key="5">
    <source>
        <dbReference type="Google" id="ProtNLM"/>
    </source>
</evidence>
<feature type="transmembrane region" description="Helical" evidence="2">
    <location>
        <begin position="208"/>
        <end position="225"/>
    </location>
</feature>
<sequence>MEKDNSFMDPFLTSTEELDQATQKALMNYLGVGSRASSLVSFSSTAVDIPPISNVKDFTREFRIESRKLWKLAGPAIFTSMAQFSLGAITQVFAGHISTIALAAVSIENSVIAGFSFGIMLGMGSALETLCGQAFGAGKVSLLGVYLQRSWVILTVTALILSLLYIFAAPILTFIGQTAAISAMAGIFSIYMIPQIFAYAINFPSANMNILGWAAMVSVGINAAVSVRVSNELGASHPRAAKFSLVVAVILSSVMGMAIAAVLLIFRDEYPVLFVEDEVVRNVVRELTPMLAFCIVINNVQPVLSGNTHQNLIRTPSIFFIEL</sequence>
<dbReference type="PANTHER" id="PTHR11206">
    <property type="entry name" value="MULTIDRUG RESISTANCE PROTEIN"/>
    <property type="match status" value="1"/>
</dbReference>
<feature type="transmembrane region" description="Helical" evidence="2">
    <location>
        <begin position="151"/>
        <end position="175"/>
    </location>
</feature>
<feature type="transmembrane region" description="Helical" evidence="2">
    <location>
        <begin position="181"/>
        <end position="201"/>
    </location>
</feature>
<keyword evidence="2" id="KW-0812">Transmembrane</keyword>
<comment type="caution">
    <text evidence="3">The sequence shown here is derived from an EMBL/GenBank/DDBJ whole genome shotgun (WGS) entry which is preliminary data.</text>
</comment>
<evidence type="ECO:0000313" key="3">
    <source>
        <dbReference type="EMBL" id="KAF3494415.1"/>
    </source>
</evidence>